<dbReference type="InterPro" id="IPR050708">
    <property type="entry name" value="T6SS_VgrG/RHS"/>
</dbReference>
<name>A0A2K1Q001_9GAMM</name>
<proteinExistence type="predicted"/>
<gene>
    <name evidence="4" type="ORF">Lysil_2544</name>
</gene>
<dbReference type="AlphaFoldDB" id="A0A2K1Q001"/>
<dbReference type="PANTHER" id="PTHR32305">
    <property type="match status" value="1"/>
</dbReference>
<feature type="domain" description="Teneurin-like YD-shell" evidence="3">
    <location>
        <begin position="26"/>
        <end position="125"/>
    </location>
</feature>
<keyword evidence="1" id="KW-0677">Repeat</keyword>
<dbReference type="RefSeq" id="WP_240600581.1">
    <property type="nucleotide sequence ID" value="NZ_NPZB01000002.1"/>
</dbReference>
<organism evidence="4 5">
    <name type="scientific">Solilutibacter silvestris</name>
    <dbReference type="NCBI Taxonomy" id="1645665"/>
    <lineage>
        <taxon>Bacteria</taxon>
        <taxon>Pseudomonadati</taxon>
        <taxon>Pseudomonadota</taxon>
        <taxon>Gammaproteobacteria</taxon>
        <taxon>Lysobacterales</taxon>
        <taxon>Lysobacteraceae</taxon>
        <taxon>Solilutibacter</taxon>
    </lineage>
</organism>
<dbReference type="Gene3D" id="2.180.10.10">
    <property type="entry name" value="RHS repeat-associated core"/>
    <property type="match status" value="1"/>
</dbReference>
<keyword evidence="5" id="KW-1185">Reference proteome</keyword>
<dbReference type="Pfam" id="PF25023">
    <property type="entry name" value="TEN_YD-shell"/>
    <property type="match status" value="1"/>
</dbReference>
<evidence type="ECO:0000256" key="1">
    <source>
        <dbReference type="ARBA" id="ARBA00022737"/>
    </source>
</evidence>
<dbReference type="EMBL" id="NPZB01000002">
    <property type="protein sequence ID" value="PNS08368.1"/>
    <property type="molecule type" value="Genomic_DNA"/>
</dbReference>
<evidence type="ECO:0000259" key="3">
    <source>
        <dbReference type="Pfam" id="PF25023"/>
    </source>
</evidence>
<protein>
    <submittedName>
        <fullName evidence="4">RHS repeat-associated domain-containing protein</fullName>
    </submittedName>
</protein>
<sequence>MKMMKELIRSLAYLALLMFVIPSVRAEVVEYIHTDALGSPVAITNEASQVIERTDYEPYGSMIGKANNDRSGFTGHMMDSQTGLTYMQQRYYDPTIGRFLSVDPVAANASTGASFNRYDYANNNPYRFKDPDGRKCSSADGKDSCTFDQFKDNKGNTITRQEALSGGSKLAKLLHVDRGSGILRAEAAMTAKYSAAKALAARGGEVTIKGNEKLGIPDQNVSGSAIVSRMETMQAITTDYSKPGNPNTVASVPAGQNGAPSNGPITFYRDGAGAPSSIGQTFGHEVLHTIYDGSGLSNRGWANPDFNPQHQVPFDEASDAIH</sequence>
<comment type="caution">
    <text evidence="4">The sequence shown here is derived from an EMBL/GenBank/DDBJ whole genome shotgun (WGS) entry which is preliminary data.</text>
</comment>
<dbReference type="InterPro" id="IPR056823">
    <property type="entry name" value="TEN-like_YD-shell"/>
</dbReference>
<evidence type="ECO:0000313" key="5">
    <source>
        <dbReference type="Proteomes" id="UP000236220"/>
    </source>
</evidence>
<dbReference type="PANTHER" id="PTHR32305:SF15">
    <property type="entry name" value="PROTEIN RHSA-RELATED"/>
    <property type="match status" value="1"/>
</dbReference>
<reference evidence="4 5" key="1">
    <citation type="submission" date="2017-08" db="EMBL/GenBank/DDBJ databases">
        <title>Lysobacter sylvestris genome.</title>
        <authorList>
            <person name="Zhang D.-C."/>
            <person name="Albuquerque L."/>
            <person name="Franca L."/>
            <person name="Froufe H.J.C."/>
            <person name="Barroso C."/>
            <person name="Egas C."/>
            <person name="Da Costa M."/>
            <person name="Margesin R."/>
        </authorList>
    </citation>
    <scope>NUCLEOTIDE SEQUENCE [LARGE SCALE GENOMIC DNA]</scope>
    <source>
        <strain evidence="4 5">AM20-91</strain>
    </source>
</reference>
<evidence type="ECO:0000313" key="4">
    <source>
        <dbReference type="EMBL" id="PNS08368.1"/>
    </source>
</evidence>
<dbReference type="InterPro" id="IPR022385">
    <property type="entry name" value="Rhs_assc_core"/>
</dbReference>
<accession>A0A2K1Q001</accession>
<dbReference type="Proteomes" id="UP000236220">
    <property type="component" value="Unassembled WGS sequence"/>
</dbReference>
<feature type="region of interest" description="Disordered" evidence="2">
    <location>
        <begin position="302"/>
        <end position="322"/>
    </location>
</feature>
<dbReference type="NCBIfam" id="TIGR03696">
    <property type="entry name" value="Rhs_assc_core"/>
    <property type="match status" value="1"/>
</dbReference>
<evidence type="ECO:0000256" key="2">
    <source>
        <dbReference type="SAM" id="MobiDB-lite"/>
    </source>
</evidence>